<dbReference type="PANTHER" id="PTHR46233">
    <property type="entry name" value="HYDROXYACYLGLUTATHIONE HYDROLASE GLOC"/>
    <property type="match status" value="1"/>
</dbReference>
<accession>A0A841R722</accession>
<dbReference type="SUPFAM" id="SSF56281">
    <property type="entry name" value="Metallo-hydrolase/oxidoreductase"/>
    <property type="match status" value="1"/>
</dbReference>
<dbReference type="CDD" id="cd06262">
    <property type="entry name" value="metallo-hydrolase-like_MBL-fold"/>
    <property type="match status" value="1"/>
</dbReference>
<dbReference type="InterPro" id="IPR036866">
    <property type="entry name" value="RibonucZ/Hydroxyglut_hydro"/>
</dbReference>
<name>A0A841R722_9SPIO</name>
<reference evidence="6 7" key="1">
    <citation type="submission" date="2020-08" db="EMBL/GenBank/DDBJ databases">
        <title>Genomic Encyclopedia of Type Strains, Phase IV (KMG-IV): sequencing the most valuable type-strain genomes for metagenomic binning, comparative biology and taxonomic classification.</title>
        <authorList>
            <person name="Goeker M."/>
        </authorList>
    </citation>
    <scope>NUCLEOTIDE SEQUENCE [LARGE SCALE GENOMIC DNA]</scope>
    <source>
        <strain evidence="6 7">DSM 2461</strain>
    </source>
</reference>
<evidence type="ECO:0000256" key="3">
    <source>
        <dbReference type="ARBA" id="ARBA00022801"/>
    </source>
</evidence>
<dbReference type="InterPro" id="IPR001279">
    <property type="entry name" value="Metallo-B-lactamas"/>
</dbReference>
<dbReference type="EMBL" id="JACHGJ010000002">
    <property type="protein sequence ID" value="MBB6479636.1"/>
    <property type="molecule type" value="Genomic_DNA"/>
</dbReference>
<keyword evidence="7" id="KW-1185">Reference proteome</keyword>
<keyword evidence="2" id="KW-0479">Metal-binding</keyword>
<feature type="domain" description="Metallo-beta-lactamase" evidence="5">
    <location>
        <begin position="13"/>
        <end position="170"/>
    </location>
</feature>
<proteinExistence type="predicted"/>
<dbReference type="GO" id="GO:0046872">
    <property type="term" value="F:metal ion binding"/>
    <property type="evidence" value="ECO:0007669"/>
    <property type="project" value="UniProtKB-KW"/>
</dbReference>
<sequence>MNIIQIEMGGFLKNYSYLALCEDSGKAILIDPGTASATPRKYYRKILDRIRSGNLEILYIVNTHNHFDHVRGNRYFLRKTGAEVRSYITGLREGDKIRFGSEELTVLETPGHSADSISLYGDRNLFTGDTLFVGDSGATISKDSDRPALGASLRKLIEVCPPETVVLPGHNLGKTPTTTLLREQRENVNADEYRLGSVTYKGSLIS</sequence>
<dbReference type="InterPro" id="IPR051453">
    <property type="entry name" value="MBL_Glyoxalase_II"/>
</dbReference>
<dbReference type="GO" id="GO:0016787">
    <property type="term" value="F:hydrolase activity"/>
    <property type="evidence" value="ECO:0007669"/>
    <property type="project" value="UniProtKB-KW"/>
</dbReference>
<evidence type="ECO:0000313" key="6">
    <source>
        <dbReference type="EMBL" id="MBB6479636.1"/>
    </source>
</evidence>
<comment type="caution">
    <text evidence="6">The sequence shown here is derived from an EMBL/GenBank/DDBJ whole genome shotgun (WGS) entry which is preliminary data.</text>
</comment>
<dbReference type="SMART" id="SM00849">
    <property type="entry name" value="Lactamase_B"/>
    <property type="match status" value="1"/>
</dbReference>
<protein>
    <submittedName>
        <fullName evidence="6">Glyoxylase-like metal-dependent hydrolase (Beta-lactamase superfamily II)</fullName>
    </submittedName>
</protein>
<evidence type="ECO:0000256" key="4">
    <source>
        <dbReference type="ARBA" id="ARBA00022833"/>
    </source>
</evidence>
<evidence type="ECO:0000313" key="7">
    <source>
        <dbReference type="Proteomes" id="UP000587760"/>
    </source>
</evidence>
<organism evidence="6 7">
    <name type="scientific">Spirochaeta isovalerica</name>
    <dbReference type="NCBI Taxonomy" id="150"/>
    <lineage>
        <taxon>Bacteria</taxon>
        <taxon>Pseudomonadati</taxon>
        <taxon>Spirochaetota</taxon>
        <taxon>Spirochaetia</taxon>
        <taxon>Spirochaetales</taxon>
        <taxon>Spirochaetaceae</taxon>
        <taxon>Spirochaeta</taxon>
    </lineage>
</organism>
<dbReference type="Gene3D" id="3.60.15.10">
    <property type="entry name" value="Ribonuclease Z/Hydroxyacylglutathione hydrolase-like"/>
    <property type="match status" value="1"/>
</dbReference>
<evidence type="ECO:0000259" key="5">
    <source>
        <dbReference type="SMART" id="SM00849"/>
    </source>
</evidence>
<evidence type="ECO:0000256" key="1">
    <source>
        <dbReference type="ARBA" id="ARBA00001947"/>
    </source>
</evidence>
<dbReference type="AlphaFoldDB" id="A0A841R722"/>
<keyword evidence="4" id="KW-0862">Zinc</keyword>
<comment type="cofactor">
    <cofactor evidence="1">
        <name>Zn(2+)</name>
        <dbReference type="ChEBI" id="CHEBI:29105"/>
    </cofactor>
</comment>
<dbReference type="Pfam" id="PF00753">
    <property type="entry name" value="Lactamase_B"/>
    <property type="match status" value="2"/>
</dbReference>
<dbReference type="PANTHER" id="PTHR46233:SF3">
    <property type="entry name" value="HYDROXYACYLGLUTATHIONE HYDROLASE GLOC"/>
    <property type="match status" value="1"/>
</dbReference>
<keyword evidence="3 6" id="KW-0378">Hydrolase</keyword>
<gene>
    <name evidence="6" type="ORF">HNR50_001294</name>
</gene>
<evidence type="ECO:0000256" key="2">
    <source>
        <dbReference type="ARBA" id="ARBA00022723"/>
    </source>
</evidence>
<dbReference type="Proteomes" id="UP000587760">
    <property type="component" value="Unassembled WGS sequence"/>
</dbReference>
<dbReference type="RefSeq" id="WP_184745050.1">
    <property type="nucleotide sequence ID" value="NZ_JACHGJ010000002.1"/>
</dbReference>